<accession>A0A2A4EUH3</accession>
<keyword evidence="1" id="KW-0210">Decarboxylase</keyword>
<keyword evidence="5" id="KW-0670">Pyruvate</keyword>
<dbReference type="CDD" id="cd07035">
    <property type="entry name" value="TPP_PYR_POX_like"/>
    <property type="match status" value="1"/>
</dbReference>
<dbReference type="PROSITE" id="PS00187">
    <property type="entry name" value="TPP_ENZYMES"/>
    <property type="match status" value="1"/>
</dbReference>
<dbReference type="Proteomes" id="UP000218022">
    <property type="component" value="Unassembled WGS sequence"/>
</dbReference>
<gene>
    <name evidence="5" type="ORF">BWP39_30715</name>
</gene>
<evidence type="ECO:0000256" key="2">
    <source>
        <dbReference type="ARBA" id="ARBA00023052"/>
    </source>
</evidence>
<dbReference type="GO" id="GO:0030976">
    <property type="term" value="F:thiamine pyrophosphate binding"/>
    <property type="evidence" value="ECO:0007669"/>
    <property type="project" value="InterPro"/>
</dbReference>
<keyword evidence="3" id="KW-0456">Lyase</keyword>
<dbReference type="Gene3D" id="3.40.50.970">
    <property type="match status" value="2"/>
</dbReference>
<protein>
    <submittedName>
        <fullName evidence="5">Phosphonopyruvate decarboxylase</fullName>
    </submittedName>
</protein>
<dbReference type="InterPro" id="IPR017684">
    <property type="entry name" value="Phosphono-pyrv_decarboxylase"/>
</dbReference>
<dbReference type="InterPro" id="IPR029061">
    <property type="entry name" value="THDP-binding"/>
</dbReference>
<keyword evidence="2" id="KW-0786">Thiamine pyrophosphate</keyword>
<feature type="domain" description="Thiamine pyrophosphate enzyme TPP-binding" evidence="4">
    <location>
        <begin position="249"/>
        <end position="335"/>
    </location>
</feature>
<name>A0A2A4EUH3_9BURK</name>
<dbReference type="EMBL" id="MTZV01000006">
    <property type="protein sequence ID" value="PCE24058.1"/>
    <property type="molecule type" value="Genomic_DNA"/>
</dbReference>
<organism evidence="5 6">
    <name type="scientific">Paraburkholderia acidicola</name>
    <dbReference type="NCBI Taxonomy" id="1912599"/>
    <lineage>
        <taxon>Bacteria</taxon>
        <taxon>Pseudomonadati</taxon>
        <taxon>Pseudomonadota</taxon>
        <taxon>Betaproteobacteria</taxon>
        <taxon>Burkholderiales</taxon>
        <taxon>Burkholderiaceae</taxon>
        <taxon>Paraburkholderia</taxon>
    </lineage>
</organism>
<dbReference type="Pfam" id="PF02775">
    <property type="entry name" value="TPP_enzyme_C"/>
    <property type="match status" value="1"/>
</dbReference>
<dbReference type="InterPro" id="IPR011766">
    <property type="entry name" value="TPP_enzyme_TPP-bd"/>
</dbReference>
<dbReference type="GO" id="GO:0032923">
    <property type="term" value="P:organic phosphonate biosynthetic process"/>
    <property type="evidence" value="ECO:0007669"/>
    <property type="project" value="InterPro"/>
</dbReference>
<dbReference type="SUPFAM" id="SSF52518">
    <property type="entry name" value="Thiamin diphosphate-binding fold (THDP-binding)"/>
    <property type="match status" value="2"/>
</dbReference>
<reference evidence="5 6" key="1">
    <citation type="submission" date="2017-01" db="EMBL/GenBank/DDBJ databases">
        <title>Whole-Genome Shotgun Sequencing of Two beta-Proteobacterial Species in Search of the Bulgecin Biosynthetic Cluster.</title>
        <authorList>
            <person name="Horsman M.E."/>
            <person name="Marous D.R."/>
            <person name="Li R."/>
            <person name="Oliver R.A."/>
            <person name="Byun B."/>
            <person name="Emrich S.J."/>
            <person name="Boggess B."/>
            <person name="Townsend C.A."/>
            <person name="Mobashery S."/>
        </authorList>
    </citation>
    <scope>NUCLEOTIDE SEQUENCE [LARGE SCALE GENOMIC DNA]</scope>
    <source>
        <strain evidence="5 6">ATCC 31363</strain>
    </source>
</reference>
<dbReference type="InterPro" id="IPR000399">
    <property type="entry name" value="TPP-bd_CS"/>
</dbReference>
<evidence type="ECO:0000256" key="1">
    <source>
        <dbReference type="ARBA" id="ARBA00022793"/>
    </source>
</evidence>
<dbReference type="OrthoDB" id="9785953at2"/>
<evidence type="ECO:0000313" key="6">
    <source>
        <dbReference type="Proteomes" id="UP000218022"/>
    </source>
</evidence>
<dbReference type="AlphaFoldDB" id="A0A2A4EUH3"/>
<evidence type="ECO:0000259" key="4">
    <source>
        <dbReference type="Pfam" id="PF02775"/>
    </source>
</evidence>
<proteinExistence type="predicted"/>
<dbReference type="GO" id="GO:0000287">
    <property type="term" value="F:magnesium ion binding"/>
    <property type="evidence" value="ECO:0007669"/>
    <property type="project" value="InterPro"/>
</dbReference>
<dbReference type="GO" id="GO:0033980">
    <property type="term" value="F:phosphonopyruvate decarboxylase activity"/>
    <property type="evidence" value="ECO:0007669"/>
    <property type="project" value="InterPro"/>
</dbReference>
<dbReference type="PANTHER" id="PTHR42818">
    <property type="entry name" value="SULFOPYRUVATE DECARBOXYLASE SUBUNIT ALPHA"/>
    <property type="match status" value="1"/>
</dbReference>
<evidence type="ECO:0000313" key="5">
    <source>
        <dbReference type="EMBL" id="PCE24058.1"/>
    </source>
</evidence>
<evidence type="ECO:0000256" key="3">
    <source>
        <dbReference type="ARBA" id="ARBA00023239"/>
    </source>
</evidence>
<dbReference type="PANTHER" id="PTHR42818:SF1">
    <property type="entry name" value="SULFOPYRUVATE DECARBOXYLASE"/>
    <property type="match status" value="1"/>
</dbReference>
<sequence length="406" mass="42579">MIEAAQFVEAARERGFDWYAGVPCSYLTPFINYVLQDPSLHYVSAANEGDAVALIAGVALGGDVKGGVAGRTRRGVTMMQNSGLGNAVSPLTSLTWTFRLPQLLIVTWRGQPGVPDEPQHALMGPITPAMLETMEIPWETFPTEADAIGPALDRAIAYMDETGRPYALVMQKGSVAPYELKQAPAVAREAAPAARTVTRGVAADALPTRQQALQRVIAHTPVDSTVVLASTGFCGRELYALDDRPNQLYMVGSMGCLTPFALGLALARPDLQVVALDGDGAALMRMGAFATLGAYGPANLTHVLLDNGAHDSTGGQATVSPQVSFAGVAAACGYASAVEGDDLAVLDDTLATLAAPESASTATRGSRFVRLAIKRGTPDGLPRPTITPPDVKTRLMRHIGAAQGER</sequence>
<dbReference type="RefSeq" id="WP_096725924.1">
    <property type="nucleotide sequence ID" value="NZ_MTZV01000006.1"/>
</dbReference>
<comment type="caution">
    <text evidence="5">The sequence shown here is derived from an EMBL/GenBank/DDBJ whole genome shotgun (WGS) entry which is preliminary data.</text>
</comment>
<dbReference type="InterPro" id="IPR051818">
    <property type="entry name" value="TPP_dependent_decarboxylase"/>
</dbReference>
<dbReference type="NCBIfam" id="TIGR03297">
    <property type="entry name" value="Ppyr-DeCO2ase"/>
    <property type="match status" value="1"/>
</dbReference>